<feature type="compositionally biased region" description="Low complexity" evidence="1">
    <location>
        <begin position="25"/>
        <end position="36"/>
    </location>
</feature>
<keyword evidence="4" id="KW-1185">Reference proteome</keyword>
<reference evidence="4" key="1">
    <citation type="journal article" date="2014" name="Proc. Natl. Acad. Sci. U.S.A.">
        <title>Extensive sampling of basidiomycete genomes demonstrates inadequacy of the white-rot/brown-rot paradigm for wood decay fungi.</title>
        <authorList>
            <person name="Riley R."/>
            <person name="Salamov A.A."/>
            <person name="Brown D.W."/>
            <person name="Nagy L.G."/>
            <person name="Floudas D."/>
            <person name="Held B.W."/>
            <person name="Levasseur A."/>
            <person name="Lombard V."/>
            <person name="Morin E."/>
            <person name="Otillar R."/>
            <person name="Lindquist E.A."/>
            <person name="Sun H."/>
            <person name="LaButti K.M."/>
            <person name="Schmutz J."/>
            <person name="Jabbour D."/>
            <person name="Luo H."/>
            <person name="Baker S.E."/>
            <person name="Pisabarro A.G."/>
            <person name="Walton J.D."/>
            <person name="Blanchette R.A."/>
            <person name="Henrissat B."/>
            <person name="Martin F."/>
            <person name="Cullen D."/>
            <person name="Hibbett D.S."/>
            <person name="Grigoriev I.V."/>
        </authorList>
    </citation>
    <scope>NUCLEOTIDE SEQUENCE [LARGE SCALE GENOMIC DNA]</scope>
    <source>
        <strain evidence="4">MUCL 33604</strain>
    </source>
</reference>
<feature type="region of interest" description="Disordered" evidence="1">
    <location>
        <begin position="261"/>
        <end position="286"/>
    </location>
</feature>
<sequence>MIITDKDSKAGFQEVVEEQGPPPYSSAAEASPSAGPSTPPPYPADAKPTNYLCITRTTTSVKGTYVIDPVLIVPDAILPKLSPGEVRKNLKLGSTTGSVSADVYLCPGAAAPLCGTAEECDMLKKRRATLETYSVTGSVNVKVRAPSATPFHLTCKTETGSVRVRLPRSFRGPLSAKSNTGSISFSSALEPYVTTFSEVNGKRFCFIGNVEETGWAHAPDSWVGDEVHAETSTGSIKFSFADEDELSGSSGGSGGSWFSRIFGGGRSGDRTPTNGVAGSVGGTQVR</sequence>
<gene>
    <name evidence="3" type="ORF">JAAARDRAFT_163286</name>
</gene>
<dbReference type="InterPro" id="IPR055754">
    <property type="entry name" value="DUF7330"/>
</dbReference>
<dbReference type="HOGENOM" id="CLU_070382_3_0_1"/>
<organism evidence="3 4">
    <name type="scientific">Jaapia argillacea MUCL 33604</name>
    <dbReference type="NCBI Taxonomy" id="933084"/>
    <lineage>
        <taxon>Eukaryota</taxon>
        <taxon>Fungi</taxon>
        <taxon>Dikarya</taxon>
        <taxon>Basidiomycota</taxon>
        <taxon>Agaricomycotina</taxon>
        <taxon>Agaricomycetes</taxon>
        <taxon>Agaricomycetidae</taxon>
        <taxon>Jaapiales</taxon>
        <taxon>Jaapiaceae</taxon>
        <taxon>Jaapia</taxon>
    </lineage>
</organism>
<dbReference type="STRING" id="933084.A0A067PDH2"/>
<dbReference type="InParanoid" id="A0A067PDH2"/>
<dbReference type="Pfam" id="PF24016">
    <property type="entry name" value="DUF7330"/>
    <property type="match status" value="1"/>
</dbReference>
<protein>
    <recommendedName>
        <fullName evidence="2">DUF7330 domain-containing protein</fullName>
    </recommendedName>
</protein>
<evidence type="ECO:0000259" key="2">
    <source>
        <dbReference type="Pfam" id="PF24016"/>
    </source>
</evidence>
<dbReference type="EMBL" id="KL197744">
    <property type="protein sequence ID" value="KDQ51885.1"/>
    <property type="molecule type" value="Genomic_DNA"/>
</dbReference>
<evidence type="ECO:0000256" key="1">
    <source>
        <dbReference type="SAM" id="MobiDB-lite"/>
    </source>
</evidence>
<dbReference type="OrthoDB" id="5289249at2759"/>
<evidence type="ECO:0000313" key="3">
    <source>
        <dbReference type="EMBL" id="KDQ51885.1"/>
    </source>
</evidence>
<feature type="region of interest" description="Disordered" evidence="1">
    <location>
        <begin position="1"/>
        <end position="46"/>
    </location>
</feature>
<dbReference type="AlphaFoldDB" id="A0A067PDH2"/>
<accession>A0A067PDH2</accession>
<proteinExistence type="predicted"/>
<feature type="domain" description="DUF7330" evidence="2">
    <location>
        <begin position="50"/>
        <end position="243"/>
    </location>
</feature>
<dbReference type="Proteomes" id="UP000027265">
    <property type="component" value="Unassembled WGS sequence"/>
</dbReference>
<evidence type="ECO:0000313" key="4">
    <source>
        <dbReference type="Proteomes" id="UP000027265"/>
    </source>
</evidence>
<name>A0A067PDH2_9AGAM</name>